<gene>
    <name evidence="1" type="ORF">PCOR1329_LOCUS42102</name>
</gene>
<protein>
    <submittedName>
        <fullName evidence="1">Uncharacterized protein</fullName>
    </submittedName>
</protein>
<keyword evidence="2" id="KW-1185">Reference proteome</keyword>
<organism evidence="1 2">
    <name type="scientific">Prorocentrum cordatum</name>
    <dbReference type="NCBI Taxonomy" id="2364126"/>
    <lineage>
        <taxon>Eukaryota</taxon>
        <taxon>Sar</taxon>
        <taxon>Alveolata</taxon>
        <taxon>Dinophyceae</taxon>
        <taxon>Prorocentrales</taxon>
        <taxon>Prorocentraceae</taxon>
        <taxon>Prorocentrum</taxon>
    </lineage>
</organism>
<accession>A0ABN9TT72</accession>
<reference evidence="1" key="1">
    <citation type="submission" date="2023-10" db="EMBL/GenBank/DDBJ databases">
        <authorList>
            <person name="Chen Y."/>
            <person name="Shah S."/>
            <person name="Dougan E. K."/>
            <person name="Thang M."/>
            <person name="Chan C."/>
        </authorList>
    </citation>
    <scope>NUCLEOTIDE SEQUENCE [LARGE SCALE GENOMIC DNA]</scope>
</reference>
<dbReference type="EMBL" id="CAUYUJ010015059">
    <property type="protein sequence ID" value="CAK0849412.1"/>
    <property type="molecule type" value="Genomic_DNA"/>
</dbReference>
<dbReference type="Proteomes" id="UP001189429">
    <property type="component" value="Unassembled WGS sequence"/>
</dbReference>
<name>A0ABN9TT72_9DINO</name>
<proteinExistence type="predicted"/>
<dbReference type="InterPro" id="IPR035996">
    <property type="entry name" value="4pyrrol_Methylase_sf"/>
</dbReference>
<comment type="caution">
    <text evidence="1">The sequence shown here is derived from an EMBL/GenBank/DDBJ whole genome shotgun (WGS) entry which is preliminary data.</text>
</comment>
<sequence length="394" mass="42823">MVRECSVPFGSLLGSPAAVRDDAASFRDRGAAENGQQQRNELEAVKLHASARLAPGRPGRRWSQVLSEAAAAASRGDEVLLLSTGEPGRRGVKVFIITLPHRADRRVEPLVGSSAAVAAMRDEGFDVEILRASCYCERDRLNERGSVSCHAGGLQPIRMRRYEGASVPLGGVGADAAVHRRQLSGADRLIMEGAGREGTVEGYIVDSNWPGATGHIRAMVEAALAGFEFALVFEDDAVVPADVAREAGETDGLLRPKPGGCMRFFMGGGSDSDSEEDLGGVTELGYTWHAQALMYSRAALDDVLRLRLWEQIWAHDETIPHLYGRRPWNHRYVDALRKAGWERRWIAGAPTDFLEDEGWVLQLESFTLDDDGNPLPTGDLGLGSAWKSSNSAEF</sequence>
<dbReference type="SUPFAM" id="SSF53790">
    <property type="entry name" value="Tetrapyrrole methylase"/>
    <property type="match status" value="1"/>
</dbReference>
<evidence type="ECO:0000313" key="1">
    <source>
        <dbReference type="EMBL" id="CAK0849412.1"/>
    </source>
</evidence>
<evidence type="ECO:0000313" key="2">
    <source>
        <dbReference type="Proteomes" id="UP001189429"/>
    </source>
</evidence>